<organism evidence="3 4">
    <name type="scientific">Holothuria leucospilota</name>
    <name type="common">Black long sea cucumber</name>
    <name type="synonym">Mertensiothuria leucospilota</name>
    <dbReference type="NCBI Taxonomy" id="206669"/>
    <lineage>
        <taxon>Eukaryota</taxon>
        <taxon>Metazoa</taxon>
        <taxon>Echinodermata</taxon>
        <taxon>Eleutherozoa</taxon>
        <taxon>Echinozoa</taxon>
        <taxon>Holothuroidea</taxon>
        <taxon>Aspidochirotacea</taxon>
        <taxon>Aspidochirotida</taxon>
        <taxon>Holothuriidae</taxon>
        <taxon>Holothuria</taxon>
    </lineage>
</organism>
<evidence type="ECO:0000256" key="2">
    <source>
        <dbReference type="SAM" id="Phobius"/>
    </source>
</evidence>
<keyword evidence="2" id="KW-0812">Transmembrane</keyword>
<feature type="transmembrane region" description="Helical" evidence="2">
    <location>
        <begin position="76"/>
        <end position="98"/>
    </location>
</feature>
<dbReference type="EMBL" id="JAIZAY010000001">
    <property type="protein sequence ID" value="KAJ8049678.1"/>
    <property type="molecule type" value="Genomic_DNA"/>
</dbReference>
<feature type="region of interest" description="Disordered" evidence="1">
    <location>
        <begin position="38"/>
        <end position="64"/>
    </location>
</feature>
<protein>
    <submittedName>
        <fullName evidence="3">Uncharacterized protein</fullName>
    </submittedName>
</protein>
<dbReference type="Proteomes" id="UP001152320">
    <property type="component" value="Chromosome 1"/>
</dbReference>
<keyword evidence="4" id="KW-1185">Reference proteome</keyword>
<name>A0A9Q1HLG8_HOLLE</name>
<comment type="caution">
    <text evidence="3">The sequence shown here is derived from an EMBL/GenBank/DDBJ whole genome shotgun (WGS) entry which is preliminary data.</text>
</comment>
<evidence type="ECO:0000256" key="1">
    <source>
        <dbReference type="SAM" id="MobiDB-lite"/>
    </source>
</evidence>
<sequence length="100" mass="10773">MEDSSKKSESQNAETLPPPYEGEMQEIKLTEPTYPGVVQGLGNDVPSHSGGVPQSRSREAVRDFPGARQASSQAKFWSFAGFFTGLVILVGVILVVVFTT</sequence>
<evidence type="ECO:0000313" key="3">
    <source>
        <dbReference type="EMBL" id="KAJ8049678.1"/>
    </source>
</evidence>
<evidence type="ECO:0000313" key="4">
    <source>
        <dbReference type="Proteomes" id="UP001152320"/>
    </source>
</evidence>
<accession>A0A9Q1HLG8</accession>
<keyword evidence="2" id="KW-0472">Membrane</keyword>
<gene>
    <name evidence="3" type="ORF">HOLleu_02524</name>
</gene>
<proteinExistence type="predicted"/>
<reference evidence="3" key="1">
    <citation type="submission" date="2021-10" db="EMBL/GenBank/DDBJ databases">
        <title>Tropical sea cucumber genome reveals ecological adaptation and Cuvierian tubules defense mechanism.</title>
        <authorList>
            <person name="Chen T."/>
        </authorList>
    </citation>
    <scope>NUCLEOTIDE SEQUENCE</scope>
    <source>
        <strain evidence="3">Nanhai2018</strain>
        <tissue evidence="3">Muscle</tissue>
    </source>
</reference>
<keyword evidence="2" id="KW-1133">Transmembrane helix</keyword>
<feature type="region of interest" description="Disordered" evidence="1">
    <location>
        <begin position="1"/>
        <end position="26"/>
    </location>
</feature>
<dbReference type="AlphaFoldDB" id="A0A9Q1HLG8"/>